<dbReference type="InterPro" id="IPR033900">
    <property type="entry name" value="Gram_neg_porin_domain"/>
</dbReference>
<evidence type="ECO:0000256" key="1">
    <source>
        <dbReference type="ARBA" id="ARBA00004571"/>
    </source>
</evidence>
<dbReference type="PANTHER" id="PTHR34501">
    <property type="entry name" value="PROTEIN YDDL-RELATED"/>
    <property type="match status" value="1"/>
</dbReference>
<accession>A0ABY9TGD8</accession>
<keyword evidence="3" id="KW-0472">Membrane</keyword>
<dbReference type="RefSeq" id="WP_348387011.1">
    <property type="nucleotide sequence ID" value="NZ_CP134146.1"/>
</dbReference>
<evidence type="ECO:0000313" key="6">
    <source>
        <dbReference type="EMBL" id="WNC67852.1"/>
    </source>
</evidence>
<dbReference type="PANTHER" id="PTHR34501:SF2">
    <property type="entry name" value="OUTER MEMBRANE PORIN F-RELATED"/>
    <property type="match status" value="1"/>
</dbReference>
<keyword evidence="2 4" id="KW-0732">Signal</keyword>
<sequence>MQHKLKISTIAATLGLVLSQSATALELYKDDETTVGTRGYLRLTFESTENSDEFTDGGSRWGLDFTRKIQGGWTAGVTTEWAMSFEKNKNFSLNTNNGDSSLAAGDAGDALSSRLGYVHFTHDKWGSFGVGKQWGVYYDIVGVTDVLAYYGGNATGVYNLGGDGGLSGTGRAEQALTWRKSFGDFNLALQFQAQDEDVILNIEACDDVEEGTPEYDFCQNIDGLDLGTVGNGYGIALSYKFNNLWFGVSNNTTEIEANDNAGILGFSGTVDDTITALAATWGTNGDGIYVAAAVATSEFHELDNEGNYIDANGSEFIAKYSLDSGFSFYGGFNMLESDQSGNDFEMAYTYVGTDYQFMNGVGFIFLEAKVNDNTNANGSSGNDDTDLALGVRVNL</sequence>
<reference evidence="7" key="1">
    <citation type="submission" date="2023-09" db="EMBL/GenBank/DDBJ databases">
        <authorList>
            <person name="Li S."/>
            <person name="Li X."/>
            <person name="Zhang C."/>
            <person name="Zhao Z."/>
        </authorList>
    </citation>
    <scope>NUCLEOTIDE SEQUENCE [LARGE SCALE GENOMIC DNA]</scope>
    <source>
        <strain evidence="7">SQ345</strain>
    </source>
</reference>
<evidence type="ECO:0000256" key="4">
    <source>
        <dbReference type="SAM" id="SignalP"/>
    </source>
</evidence>
<name>A0ABY9TGD8_9GAMM</name>
<evidence type="ECO:0000256" key="3">
    <source>
        <dbReference type="ARBA" id="ARBA00023136"/>
    </source>
</evidence>
<dbReference type="Pfam" id="PF13609">
    <property type="entry name" value="Porin_4"/>
    <property type="match status" value="1"/>
</dbReference>
<keyword evidence="7" id="KW-1185">Reference proteome</keyword>
<feature type="domain" description="Porin" evidence="5">
    <location>
        <begin position="15"/>
        <end position="361"/>
    </location>
</feature>
<dbReference type="InterPro" id="IPR050298">
    <property type="entry name" value="Gram-neg_bact_OMP"/>
</dbReference>
<gene>
    <name evidence="6" type="ORF">RI845_15150</name>
</gene>
<comment type="subcellular location">
    <subcellularLocation>
        <location evidence="1">Cell outer membrane</location>
        <topology evidence="1">Multi-pass membrane protein</topology>
    </subcellularLocation>
</comment>
<dbReference type="Gene3D" id="2.40.160.10">
    <property type="entry name" value="Porin"/>
    <property type="match status" value="1"/>
</dbReference>
<feature type="chain" id="PRO_5046999156" evidence="4">
    <location>
        <begin position="25"/>
        <end position="395"/>
    </location>
</feature>
<evidence type="ECO:0000256" key="2">
    <source>
        <dbReference type="ARBA" id="ARBA00022729"/>
    </source>
</evidence>
<dbReference type="InterPro" id="IPR023614">
    <property type="entry name" value="Porin_dom_sf"/>
</dbReference>
<dbReference type="EMBL" id="CP134146">
    <property type="protein sequence ID" value="WNC67852.1"/>
    <property type="molecule type" value="Genomic_DNA"/>
</dbReference>
<evidence type="ECO:0000259" key="5">
    <source>
        <dbReference type="Pfam" id="PF13609"/>
    </source>
</evidence>
<protein>
    <submittedName>
        <fullName evidence="6">Porin</fullName>
    </submittedName>
</protein>
<dbReference type="Proteomes" id="UP001248581">
    <property type="component" value="Chromosome"/>
</dbReference>
<proteinExistence type="predicted"/>
<dbReference type="SUPFAM" id="SSF56935">
    <property type="entry name" value="Porins"/>
    <property type="match status" value="1"/>
</dbReference>
<feature type="signal peptide" evidence="4">
    <location>
        <begin position="1"/>
        <end position="24"/>
    </location>
</feature>
<evidence type="ECO:0000313" key="7">
    <source>
        <dbReference type="Proteomes" id="UP001248581"/>
    </source>
</evidence>
<organism evidence="6 7">
    <name type="scientific">Thalassotalea nanhaiensis</name>
    <dbReference type="NCBI Taxonomy" id="3065648"/>
    <lineage>
        <taxon>Bacteria</taxon>
        <taxon>Pseudomonadati</taxon>
        <taxon>Pseudomonadota</taxon>
        <taxon>Gammaproteobacteria</taxon>
        <taxon>Alteromonadales</taxon>
        <taxon>Colwelliaceae</taxon>
        <taxon>Thalassotalea</taxon>
    </lineage>
</organism>
<dbReference type="CDD" id="cd00342">
    <property type="entry name" value="gram_neg_porins"/>
    <property type="match status" value="1"/>
</dbReference>